<keyword evidence="3" id="KW-0456">Lyase</keyword>
<evidence type="ECO:0000256" key="2">
    <source>
        <dbReference type="ARBA" id="ARBA00022898"/>
    </source>
</evidence>
<evidence type="ECO:0000256" key="3">
    <source>
        <dbReference type="ARBA" id="ARBA00023239"/>
    </source>
</evidence>
<dbReference type="InterPro" id="IPR050147">
    <property type="entry name" value="Ser/Thr_Dehydratase"/>
</dbReference>
<feature type="compositionally biased region" description="Polar residues" evidence="4">
    <location>
        <begin position="448"/>
        <end position="457"/>
    </location>
</feature>
<dbReference type="GO" id="GO:0006567">
    <property type="term" value="P:L-threonine catabolic process"/>
    <property type="evidence" value="ECO:0007669"/>
    <property type="project" value="TreeGrafter"/>
</dbReference>
<evidence type="ECO:0008006" key="7">
    <source>
        <dbReference type="Google" id="ProtNLM"/>
    </source>
</evidence>
<dbReference type="AlphaFoldDB" id="A0A9K3GIL7"/>
<keyword evidence="6" id="KW-1185">Reference proteome</keyword>
<dbReference type="InterPro" id="IPR036052">
    <property type="entry name" value="TrpB-like_PALP_sf"/>
</dbReference>
<dbReference type="GO" id="GO:0003941">
    <property type="term" value="F:L-serine ammonia-lyase activity"/>
    <property type="evidence" value="ECO:0007669"/>
    <property type="project" value="TreeGrafter"/>
</dbReference>
<dbReference type="SUPFAM" id="SSF53686">
    <property type="entry name" value="Tryptophan synthase beta subunit-like PLP-dependent enzymes"/>
    <property type="match status" value="1"/>
</dbReference>
<feature type="compositionally biased region" description="Polar residues" evidence="4">
    <location>
        <begin position="307"/>
        <end position="324"/>
    </location>
</feature>
<sequence length="540" mass="59347">CDCKRPSSSLAWVLDSLVDEYISVPEELIAATAAHALVATRTLVEGSGALTLAAVLFRLVRVRPDEKVAVVVTGGNIEIQALLKCLKYGARALGSGFSIQLKLNNTPGQLQQIVSLAVRSSIQIRRVRYLERASELAPSRASIVVDCFSNGFGSQVRFLSAMATQLGIEATILGRKSVPQHNLIYREIDIRVRRLQDRQARALAQAETRWLEEEHKRREKADQVPPASEHVNTIRDNPSLTPRPSTPNPPLAKRPAGEGGSSVSPAPGVVDLTLEGEERGRERERDLPMPIGNQGGRDRQRPLPLSASVSARASSETSRPQAASSMAGFGNQEREREGEREREREEEQRQRASTHASPSSLRATLRPVEALKVRDLMRDRELVPVRDNGAVGDRIMLYHSSSVEKRREVEHQRRQVMKQIGKLARSHDDTATPAVDGTSTPAAKAPSDPSQSPTPEASVNARIGNGDVAMMTQQQRQRKRRPSLLGVSGSINRDRLPGMQRNGSDGRIALDSHMASLVRRHNPEDEDSHDTEASPELPED</sequence>
<feature type="compositionally biased region" description="Basic and acidic residues" evidence="4">
    <location>
        <begin position="210"/>
        <end position="222"/>
    </location>
</feature>
<evidence type="ECO:0000313" key="5">
    <source>
        <dbReference type="EMBL" id="GIQ84132.1"/>
    </source>
</evidence>
<evidence type="ECO:0000256" key="4">
    <source>
        <dbReference type="SAM" id="MobiDB-lite"/>
    </source>
</evidence>
<dbReference type="OrthoDB" id="4418812at2759"/>
<keyword evidence="2" id="KW-0663">Pyridoxal phosphate</keyword>
<name>A0A9K3GIL7_9EUKA</name>
<dbReference type="PANTHER" id="PTHR48078:SF19">
    <property type="entry name" value="ACT DOMAIN-CONTAINING PROTEIN"/>
    <property type="match status" value="1"/>
</dbReference>
<evidence type="ECO:0000256" key="1">
    <source>
        <dbReference type="ARBA" id="ARBA00001933"/>
    </source>
</evidence>
<feature type="region of interest" description="Disordered" evidence="4">
    <location>
        <begin position="210"/>
        <end position="364"/>
    </location>
</feature>
<reference evidence="5 6" key="1">
    <citation type="journal article" date="2018" name="PLoS ONE">
        <title>The draft genome of Kipferlia bialata reveals reductive genome evolution in fornicate parasites.</title>
        <authorList>
            <person name="Tanifuji G."/>
            <person name="Takabayashi S."/>
            <person name="Kume K."/>
            <person name="Takagi M."/>
            <person name="Nakayama T."/>
            <person name="Kamikawa R."/>
            <person name="Inagaki Y."/>
            <person name="Hashimoto T."/>
        </authorList>
    </citation>
    <scope>NUCLEOTIDE SEQUENCE [LARGE SCALE GENOMIC DNA]</scope>
    <source>
        <strain evidence="5">NY0173</strain>
    </source>
</reference>
<dbReference type="GO" id="GO:0009097">
    <property type="term" value="P:isoleucine biosynthetic process"/>
    <property type="evidence" value="ECO:0007669"/>
    <property type="project" value="TreeGrafter"/>
</dbReference>
<feature type="compositionally biased region" description="Polar residues" evidence="4">
    <location>
        <begin position="353"/>
        <end position="362"/>
    </location>
</feature>
<feature type="compositionally biased region" description="Basic and acidic residues" evidence="4">
    <location>
        <begin position="276"/>
        <end position="287"/>
    </location>
</feature>
<dbReference type="PANTHER" id="PTHR48078">
    <property type="entry name" value="THREONINE DEHYDRATASE, MITOCHONDRIAL-RELATED"/>
    <property type="match status" value="1"/>
</dbReference>
<gene>
    <name evidence="5" type="ORF">KIPB_005574</name>
</gene>
<feature type="compositionally biased region" description="Polar residues" evidence="4">
    <location>
        <begin position="230"/>
        <end position="243"/>
    </location>
</feature>
<feature type="region of interest" description="Disordered" evidence="4">
    <location>
        <begin position="420"/>
        <end position="540"/>
    </location>
</feature>
<dbReference type="GO" id="GO:0006565">
    <property type="term" value="P:L-serine catabolic process"/>
    <property type="evidence" value="ECO:0007669"/>
    <property type="project" value="TreeGrafter"/>
</dbReference>
<dbReference type="Proteomes" id="UP000265618">
    <property type="component" value="Unassembled WGS sequence"/>
</dbReference>
<dbReference type="GO" id="GO:0004794">
    <property type="term" value="F:threonine deaminase activity"/>
    <property type="evidence" value="ECO:0007669"/>
    <property type="project" value="TreeGrafter"/>
</dbReference>
<accession>A0A9K3GIL7</accession>
<protein>
    <recommendedName>
        <fullName evidence="7">Tryptophan synthase beta chain-like PALP domain-containing protein</fullName>
    </recommendedName>
</protein>
<dbReference type="Gene3D" id="3.40.50.1100">
    <property type="match status" value="1"/>
</dbReference>
<comment type="caution">
    <text evidence="5">The sequence shown here is derived from an EMBL/GenBank/DDBJ whole genome shotgun (WGS) entry which is preliminary data.</text>
</comment>
<evidence type="ECO:0000313" key="6">
    <source>
        <dbReference type="Proteomes" id="UP000265618"/>
    </source>
</evidence>
<proteinExistence type="predicted"/>
<comment type="cofactor">
    <cofactor evidence="1">
        <name>pyridoxal 5'-phosphate</name>
        <dbReference type="ChEBI" id="CHEBI:597326"/>
    </cofactor>
</comment>
<organism evidence="5 6">
    <name type="scientific">Kipferlia bialata</name>
    <dbReference type="NCBI Taxonomy" id="797122"/>
    <lineage>
        <taxon>Eukaryota</taxon>
        <taxon>Metamonada</taxon>
        <taxon>Carpediemonas-like organisms</taxon>
        <taxon>Kipferlia</taxon>
    </lineage>
</organism>
<dbReference type="EMBL" id="BDIP01001317">
    <property type="protein sequence ID" value="GIQ84132.1"/>
    <property type="molecule type" value="Genomic_DNA"/>
</dbReference>
<feature type="non-terminal residue" evidence="5">
    <location>
        <position position="540"/>
    </location>
</feature>
<feature type="compositionally biased region" description="Basic and acidic residues" evidence="4">
    <location>
        <begin position="332"/>
        <end position="350"/>
    </location>
</feature>